<gene>
    <name evidence="1" type="ORF">SAMN05444336_112104</name>
</gene>
<protein>
    <submittedName>
        <fullName evidence="1">Uncharacterized protein</fullName>
    </submittedName>
</protein>
<evidence type="ECO:0000313" key="1">
    <source>
        <dbReference type="EMBL" id="SDX90019.1"/>
    </source>
</evidence>
<accession>A0A1H3FIU6</accession>
<dbReference type="RefSeq" id="WP_092685277.1">
    <property type="nucleotide sequence ID" value="NZ_FNMZ01000012.1"/>
</dbReference>
<dbReference type="Proteomes" id="UP000199118">
    <property type="component" value="Unassembled WGS sequence"/>
</dbReference>
<sequence>MIGNYPLYPVAIGTRLKADWIPLHHERLLGSRFAATVDPAAGFYGMMLWARAAVQDPAGTLPTDDVELAFLAGFGRDLAGWEAVRGGALYGWEPMICLPPDEGATIDDGVVRLGHPFLVKVIAQTLQRLSDSRASSQRGSERALRSRLKRIMREKCGAHAGLTERDDYVSAVMAFLHERDLRWRADNVARAMAEVSLREDRARANAQSELAEVANIMRSRRPVDP</sequence>
<evidence type="ECO:0000313" key="2">
    <source>
        <dbReference type="Proteomes" id="UP000199118"/>
    </source>
</evidence>
<dbReference type="AlphaFoldDB" id="A0A1H3FIU6"/>
<reference evidence="1 2" key="1">
    <citation type="submission" date="2016-10" db="EMBL/GenBank/DDBJ databases">
        <authorList>
            <person name="de Groot N.N."/>
        </authorList>
    </citation>
    <scope>NUCLEOTIDE SEQUENCE [LARGE SCALE GENOMIC DNA]</scope>
    <source>
        <strain evidence="1 2">DSM 17890</strain>
    </source>
</reference>
<organism evidence="1 2">
    <name type="scientific">Albimonas donghaensis</name>
    <dbReference type="NCBI Taxonomy" id="356660"/>
    <lineage>
        <taxon>Bacteria</taxon>
        <taxon>Pseudomonadati</taxon>
        <taxon>Pseudomonadota</taxon>
        <taxon>Alphaproteobacteria</taxon>
        <taxon>Rhodobacterales</taxon>
        <taxon>Paracoccaceae</taxon>
        <taxon>Albimonas</taxon>
    </lineage>
</organism>
<dbReference type="STRING" id="356660.SAMN05444336_112104"/>
<proteinExistence type="predicted"/>
<keyword evidence="2" id="KW-1185">Reference proteome</keyword>
<dbReference type="OrthoDB" id="7692308at2"/>
<dbReference type="EMBL" id="FNMZ01000012">
    <property type="protein sequence ID" value="SDX90019.1"/>
    <property type="molecule type" value="Genomic_DNA"/>
</dbReference>
<name>A0A1H3FIU6_9RHOB</name>